<organism evidence="7 8">
    <name type="scientific">Euplotes crassus</name>
    <dbReference type="NCBI Taxonomy" id="5936"/>
    <lineage>
        <taxon>Eukaryota</taxon>
        <taxon>Sar</taxon>
        <taxon>Alveolata</taxon>
        <taxon>Ciliophora</taxon>
        <taxon>Intramacronucleata</taxon>
        <taxon>Spirotrichea</taxon>
        <taxon>Hypotrichia</taxon>
        <taxon>Euplotida</taxon>
        <taxon>Euplotidae</taxon>
        <taxon>Moneuplotes</taxon>
    </lineage>
</organism>
<feature type="transmembrane region" description="Helical" evidence="6">
    <location>
        <begin position="414"/>
        <end position="438"/>
    </location>
</feature>
<keyword evidence="8" id="KW-1185">Reference proteome</keyword>
<feature type="transmembrane region" description="Helical" evidence="6">
    <location>
        <begin position="340"/>
        <end position="365"/>
    </location>
</feature>
<dbReference type="GO" id="GO:0015297">
    <property type="term" value="F:antiporter activity"/>
    <property type="evidence" value="ECO:0007669"/>
    <property type="project" value="InterPro"/>
</dbReference>
<feature type="transmembrane region" description="Helical" evidence="6">
    <location>
        <begin position="444"/>
        <end position="466"/>
    </location>
</feature>
<dbReference type="InterPro" id="IPR002528">
    <property type="entry name" value="MATE_fam"/>
</dbReference>
<evidence type="ECO:0000256" key="6">
    <source>
        <dbReference type="SAM" id="Phobius"/>
    </source>
</evidence>
<evidence type="ECO:0000256" key="4">
    <source>
        <dbReference type="ARBA" id="ARBA00022989"/>
    </source>
</evidence>
<evidence type="ECO:0000256" key="1">
    <source>
        <dbReference type="ARBA" id="ARBA00004141"/>
    </source>
</evidence>
<reference evidence="7" key="1">
    <citation type="submission" date="2023-07" db="EMBL/GenBank/DDBJ databases">
        <authorList>
            <consortium name="AG Swart"/>
            <person name="Singh M."/>
            <person name="Singh A."/>
            <person name="Seah K."/>
            <person name="Emmerich C."/>
        </authorList>
    </citation>
    <scope>NUCLEOTIDE SEQUENCE</scope>
    <source>
        <strain evidence="7">DP1</strain>
    </source>
</reference>
<dbReference type="AlphaFoldDB" id="A0AAD1XCB0"/>
<dbReference type="CDD" id="cd13132">
    <property type="entry name" value="MATE_eukaryotic"/>
    <property type="match status" value="1"/>
</dbReference>
<dbReference type="GO" id="GO:0042910">
    <property type="term" value="F:xenobiotic transmembrane transporter activity"/>
    <property type="evidence" value="ECO:0007669"/>
    <property type="project" value="InterPro"/>
</dbReference>
<protein>
    <submittedName>
        <fullName evidence="7">Uncharacterized protein</fullName>
    </submittedName>
</protein>
<comment type="subcellular location">
    <subcellularLocation>
        <location evidence="1">Membrane</location>
        <topology evidence="1">Multi-pass membrane protein</topology>
    </subcellularLocation>
</comment>
<feature type="transmembrane region" description="Helical" evidence="6">
    <location>
        <begin position="302"/>
        <end position="328"/>
    </location>
</feature>
<dbReference type="GO" id="GO:0016020">
    <property type="term" value="C:membrane"/>
    <property type="evidence" value="ECO:0007669"/>
    <property type="project" value="UniProtKB-SubCell"/>
</dbReference>
<keyword evidence="4 6" id="KW-1133">Transmembrane helix</keyword>
<comment type="similarity">
    <text evidence="2">Belongs to the multi antimicrobial extrusion (MATE) (TC 2.A.66.1) family.</text>
</comment>
<evidence type="ECO:0000256" key="2">
    <source>
        <dbReference type="ARBA" id="ARBA00010199"/>
    </source>
</evidence>
<feature type="transmembrane region" description="Helical" evidence="6">
    <location>
        <begin position="381"/>
        <end position="402"/>
    </location>
</feature>
<sequence>MNNLSGAALDNKGKGLLDKEVHNGEISAKSEDDISYMEATKNYIWLAIPSIAGMLLRRSLDIVNYAVIGQMGDATYASGLGLGMMTINMVAICLGNGLSGGIETLCSQAFGRNDNYQAGQYYKRAQVILTALFIPQAILLYFATPLLMASGQPERSSQIAGEYILICLPGIWCYCQTELLRRFLGAQKVFNVMMNSQIINVFLHFVWVFIFVYILDFSYKGVYYASLLTYILNLALPILYINYSPSCIRENCWHSFSSESFKNLGEYLKYGIPSMIMLLFECWAFELLIFMVGIIGEKELGVFVICFNIVMYVFMIPMGCSFAANACIGNSLGASKPKTARIYSNVCVASAVVLSCILGGCQFLLKDIMADIFIEDEMHDLFTYTITMMVILSFCQYLQNICQGMIKAMGYQKYGTIICLIGYWGVCIPLTYLFTFVWKLEMTGVLLGAPIGLFAIASGYIFCIYATDFNKLSNEIVQRLQKGTEGKT</sequence>
<feature type="transmembrane region" description="Helical" evidence="6">
    <location>
        <begin position="198"/>
        <end position="215"/>
    </location>
</feature>
<dbReference type="InterPro" id="IPR045069">
    <property type="entry name" value="MATE_euk"/>
</dbReference>
<dbReference type="EMBL" id="CAMPGE010006423">
    <property type="protein sequence ID" value="CAI2365265.1"/>
    <property type="molecule type" value="Genomic_DNA"/>
</dbReference>
<accession>A0AAD1XCB0</accession>
<feature type="transmembrane region" description="Helical" evidence="6">
    <location>
        <begin position="127"/>
        <end position="148"/>
    </location>
</feature>
<evidence type="ECO:0000313" key="7">
    <source>
        <dbReference type="EMBL" id="CAI2365265.1"/>
    </source>
</evidence>
<name>A0AAD1XCB0_EUPCR</name>
<dbReference type="NCBIfam" id="TIGR00797">
    <property type="entry name" value="matE"/>
    <property type="match status" value="1"/>
</dbReference>
<dbReference type="Pfam" id="PF01554">
    <property type="entry name" value="MatE"/>
    <property type="match status" value="2"/>
</dbReference>
<dbReference type="Proteomes" id="UP001295684">
    <property type="component" value="Unassembled WGS sequence"/>
</dbReference>
<keyword evidence="3 6" id="KW-0812">Transmembrane</keyword>
<evidence type="ECO:0000256" key="5">
    <source>
        <dbReference type="ARBA" id="ARBA00023136"/>
    </source>
</evidence>
<keyword evidence="5 6" id="KW-0472">Membrane</keyword>
<evidence type="ECO:0000256" key="3">
    <source>
        <dbReference type="ARBA" id="ARBA00022692"/>
    </source>
</evidence>
<dbReference type="GO" id="GO:1990961">
    <property type="term" value="P:xenobiotic detoxification by transmembrane export across the plasma membrane"/>
    <property type="evidence" value="ECO:0007669"/>
    <property type="project" value="InterPro"/>
</dbReference>
<gene>
    <name evidence="7" type="ORF">ECRASSUSDP1_LOCUS6616</name>
</gene>
<feature type="transmembrane region" description="Helical" evidence="6">
    <location>
        <begin position="221"/>
        <end position="241"/>
    </location>
</feature>
<feature type="transmembrane region" description="Helical" evidence="6">
    <location>
        <begin position="276"/>
        <end position="296"/>
    </location>
</feature>
<evidence type="ECO:0000313" key="8">
    <source>
        <dbReference type="Proteomes" id="UP001295684"/>
    </source>
</evidence>
<proteinExistence type="inferred from homology"/>
<feature type="transmembrane region" description="Helical" evidence="6">
    <location>
        <begin position="160"/>
        <end position="177"/>
    </location>
</feature>
<feature type="transmembrane region" description="Helical" evidence="6">
    <location>
        <begin position="80"/>
        <end position="106"/>
    </location>
</feature>
<dbReference type="PANTHER" id="PTHR11206">
    <property type="entry name" value="MULTIDRUG RESISTANCE PROTEIN"/>
    <property type="match status" value="1"/>
</dbReference>
<comment type="caution">
    <text evidence="7">The sequence shown here is derived from an EMBL/GenBank/DDBJ whole genome shotgun (WGS) entry which is preliminary data.</text>
</comment>